<dbReference type="InterPro" id="IPR041729">
    <property type="entry name" value="Formyl-FH4-Hydrolase_C"/>
</dbReference>
<protein>
    <recommendedName>
        <fullName evidence="3 4">Formyltetrahydrofolate deformylase</fullName>
        <ecNumber evidence="3 4">3.5.1.10</ecNumber>
    </recommendedName>
    <alternativeName>
        <fullName evidence="3">Formyl-FH(4) hydrolase</fullName>
    </alternativeName>
</protein>
<dbReference type="InterPro" id="IPR002376">
    <property type="entry name" value="Formyl_transf_N"/>
</dbReference>
<name>A0ABN6RFM1_9DEIO</name>
<dbReference type="Proteomes" id="UP001064971">
    <property type="component" value="Chromosome"/>
</dbReference>
<keyword evidence="2 3" id="KW-0378">Hydrolase</keyword>
<evidence type="ECO:0000256" key="2">
    <source>
        <dbReference type="ARBA" id="ARBA00022801"/>
    </source>
</evidence>
<comment type="function">
    <text evidence="3">Catalyzes the hydrolysis of 10-formyltetrahydrofolate (formyl-FH4) to formate and tetrahydrofolate (FH4).</text>
</comment>
<dbReference type="PRINTS" id="PR01575">
    <property type="entry name" value="FFH4HYDRLASE"/>
</dbReference>
<dbReference type="NCBIfam" id="NF004684">
    <property type="entry name" value="PRK06027.1"/>
    <property type="match status" value="1"/>
</dbReference>
<dbReference type="PROSITE" id="PS51671">
    <property type="entry name" value="ACT"/>
    <property type="match status" value="1"/>
</dbReference>
<keyword evidence="3" id="KW-0658">Purine biosynthesis</keyword>
<feature type="compositionally biased region" description="Basic and acidic residues" evidence="5">
    <location>
        <begin position="13"/>
        <end position="24"/>
    </location>
</feature>
<organism evidence="7 8">
    <name type="scientific">Deinococcus aetherius</name>
    <dbReference type="NCBI Taxonomy" id="200252"/>
    <lineage>
        <taxon>Bacteria</taxon>
        <taxon>Thermotogati</taxon>
        <taxon>Deinococcota</taxon>
        <taxon>Deinococci</taxon>
        <taxon>Deinococcales</taxon>
        <taxon>Deinococcaceae</taxon>
        <taxon>Deinococcus</taxon>
    </lineage>
</organism>
<dbReference type="CDD" id="cd04875">
    <property type="entry name" value="ACT_F4HF-DF"/>
    <property type="match status" value="1"/>
</dbReference>
<dbReference type="InterPro" id="IPR002912">
    <property type="entry name" value="ACT_dom"/>
</dbReference>
<evidence type="ECO:0000256" key="5">
    <source>
        <dbReference type="SAM" id="MobiDB-lite"/>
    </source>
</evidence>
<evidence type="ECO:0000256" key="4">
    <source>
        <dbReference type="NCBIfam" id="TIGR00655"/>
    </source>
</evidence>
<dbReference type="InterPro" id="IPR044074">
    <property type="entry name" value="PurU_ACT"/>
</dbReference>
<dbReference type="PANTHER" id="PTHR42706">
    <property type="entry name" value="FORMYLTETRAHYDROFOLATE DEFORMYLASE"/>
    <property type="match status" value="1"/>
</dbReference>
<dbReference type="EMBL" id="AP026560">
    <property type="protein sequence ID" value="BDP42147.1"/>
    <property type="molecule type" value="Genomic_DNA"/>
</dbReference>
<dbReference type="InterPro" id="IPR004810">
    <property type="entry name" value="PurU"/>
</dbReference>
<feature type="domain" description="ACT" evidence="6">
    <location>
        <begin position="59"/>
        <end position="134"/>
    </location>
</feature>
<dbReference type="SUPFAM" id="SSF55021">
    <property type="entry name" value="ACT-like"/>
    <property type="match status" value="1"/>
</dbReference>
<reference evidence="7" key="1">
    <citation type="submission" date="2022-07" db="EMBL/GenBank/DDBJ databases">
        <title>Complete Genome Sequence of the Radioresistant Bacterium Deinococcus aetherius ST0316, Isolated from the Air Dust collected in Lower Stratosphere above Japan.</title>
        <authorList>
            <person name="Satoh K."/>
            <person name="Hagiwara K."/>
            <person name="Katsumata K."/>
            <person name="Kubo A."/>
            <person name="Yokobori S."/>
            <person name="Yamagishi A."/>
            <person name="Oono Y."/>
            <person name="Narumi I."/>
        </authorList>
    </citation>
    <scope>NUCLEOTIDE SEQUENCE</scope>
    <source>
        <strain evidence="7">ST0316</strain>
    </source>
</reference>
<gene>
    <name evidence="3 7" type="primary">purU</name>
    <name evidence="7" type="ORF">DAETH_21160</name>
</gene>
<dbReference type="InterPro" id="IPR036477">
    <property type="entry name" value="Formyl_transf_N_sf"/>
</dbReference>
<dbReference type="HAMAP" id="MF_01927">
    <property type="entry name" value="PurU"/>
    <property type="match status" value="1"/>
</dbReference>
<keyword evidence="1 3" id="KW-0554">One-carbon metabolism</keyword>
<comment type="catalytic activity">
    <reaction evidence="3">
        <text>(6R)-10-formyltetrahydrofolate + H2O = (6S)-5,6,7,8-tetrahydrofolate + formate + H(+)</text>
        <dbReference type="Rhea" id="RHEA:19833"/>
        <dbReference type="ChEBI" id="CHEBI:15377"/>
        <dbReference type="ChEBI" id="CHEBI:15378"/>
        <dbReference type="ChEBI" id="CHEBI:15740"/>
        <dbReference type="ChEBI" id="CHEBI:57453"/>
        <dbReference type="ChEBI" id="CHEBI:195366"/>
        <dbReference type="EC" id="3.5.1.10"/>
    </reaction>
</comment>
<evidence type="ECO:0000313" key="7">
    <source>
        <dbReference type="EMBL" id="BDP42147.1"/>
    </source>
</evidence>
<dbReference type="Gene3D" id="3.30.70.260">
    <property type="match status" value="1"/>
</dbReference>
<proteinExistence type="inferred from homology"/>
<comment type="pathway">
    <text evidence="3">Purine metabolism; IMP biosynthesis via de novo pathway; formate from 10-formyl-5,6,7,8-tetrahydrofolate: step 1/1.</text>
</comment>
<dbReference type="Pfam" id="PF01842">
    <property type="entry name" value="ACT"/>
    <property type="match status" value="1"/>
</dbReference>
<dbReference type="NCBIfam" id="TIGR00655">
    <property type="entry name" value="PurU"/>
    <property type="match status" value="1"/>
</dbReference>
<sequence length="338" mass="37784">MTLGVVLEERTRIRGLHAPERTTEAARYPGPDMTAAPNSTEHSPQKPSPPRLDPLNTATLTITCPDRGGIVAAVSQFLHNHGANIIHSDQHSTDPAGGIFFMRMEFHLDGLDLARGPFERAFSSVVAEPFGMDWRLSYTTQPKRMAILVSKYDHCFLDLLWRKRRGELNVDLPLVLSNHEDLRRDAEMFGIPFHVVPVTKENKAEAEAEQVRLLREADVDFAVLARYMQILSGDFLSGFGRPVINIHHSFLPAFIGANPYRAAFNRGVKLIGATSHYVTEELDAGPIIAQDVVPVTHRETPDTLMRLGRDVERQVLARAVKAHVEDRVLVYGNKTVVF</sequence>
<evidence type="ECO:0000256" key="1">
    <source>
        <dbReference type="ARBA" id="ARBA00022563"/>
    </source>
</evidence>
<dbReference type="PANTHER" id="PTHR42706:SF1">
    <property type="entry name" value="FORMYLTETRAHYDROFOLATE DEFORMYLASE 2, MITOCHONDRIAL"/>
    <property type="match status" value="1"/>
</dbReference>
<feature type="region of interest" description="Disordered" evidence="5">
    <location>
        <begin position="13"/>
        <end position="55"/>
    </location>
</feature>
<dbReference type="Pfam" id="PF00551">
    <property type="entry name" value="Formyl_trans_N"/>
    <property type="match status" value="1"/>
</dbReference>
<dbReference type="Gene3D" id="3.40.50.170">
    <property type="entry name" value="Formyl transferase, N-terminal domain"/>
    <property type="match status" value="1"/>
</dbReference>
<dbReference type="InterPro" id="IPR045865">
    <property type="entry name" value="ACT-like_dom_sf"/>
</dbReference>
<feature type="active site" evidence="3">
    <location>
        <position position="283"/>
    </location>
</feature>
<dbReference type="CDD" id="cd08648">
    <property type="entry name" value="FMT_core_Formyl-FH4-Hydrolase_C"/>
    <property type="match status" value="1"/>
</dbReference>
<accession>A0ABN6RFM1</accession>
<comment type="similarity">
    <text evidence="3">Belongs to the PurU family.</text>
</comment>
<keyword evidence="8" id="KW-1185">Reference proteome</keyword>
<evidence type="ECO:0000256" key="3">
    <source>
        <dbReference type="HAMAP-Rule" id="MF_01927"/>
    </source>
</evidence>
<dbReference type="SUPFAM" id="SSF53328">
    <property type="entry name" value="Formyltransferase"/>
    <property type="match status" value="1"/>
</dbReference>
<dbReference type="EC" id="3.5.1.10" evidence="3 4"/>
<evidence type="ECO:0000259" key="6">
    <source>
        <dbReference type="PROSITE" id="PS51671"/>
    </source>
</evidence>
<evidence type="ECO:0000313" key="8">
    <source>
        <dbReference type="Proteomes" id="UP001064971"/>
    </source>
</evidence>